<evidence type="ECO:0000256" key="1">
    <source>
        <dbReference type="SAM" id="MobiDB-lite"/>
    </source>
</evidence>
<dbReference type="Gene3D" id="1.25.40.10">
    <property type="entry name" value="Tetratricopeptide repeat domain"/>
    <property type="match status" value="1"/>
</dbReference>
<dbReference type="GO" id="GO:0006396">
    <property type="term" value="P:RNA processing"/>
    <property type="evidence" value="ECO:0007669"/>
    <property type="project" value="TreeGrafter"/>
</dbReference>
<dbReference type="GO" id="GO:0003729">
    <property type="term" value="F:mRNA binding"/>
    <property type="evidence" value="ECO:0007669"/>
    <property type="project" value="TreeGrafter"/>
</dbReference>
<evidence type="ECO:0000313" key="2">
    <source>
        <dbReference type="EMBL" id="TFL02328.1"/>
    </source>
</evidence>
<reference evidence="2 3" key="1">
    <citation type="journal article" date="2019" name="Nat. Ecol. Evol.">
        <title>Megaphylogeny resolves global patterns of mushroom evolution.</title>
        <authorList>
            <person name="Varga T."/>
            <person name="Krizsan K."/>
            <person name="Foldi C."/>
            <person name="Dima B."/>
            <person name="Sanchez-Garcia M."/>
            <person name="Sanchez-Ramirez S."/>
            <person name="Szollosi G.J."/>
            <person name="Szarkandi J.G."/>
            <person name="Papp V."/>
            <person name="Albert L."/>
            <person name="Andreopoulos W."/>
            <person name="Angelini C."/>
            <person name="Antonin V."/>
            <person name="Barry K.W."/>
            <person name="Bougher N.L."/>
            <person name="Buchanan P."/>
            <person name="Buyck B."/>
            <person name="Bense V."/>
            <person name="Catcheside P."/>
            <person name="Chovatia M."/>
            <person name="Cooper J."/>
            <person name="Damon W."/>
            <person name="Desjardin D."/>
            <person name="Finy P."/>
            <person name="Geml J."/>
            <person name="Haridas S."/>
            <person name="Hughes K."/>
            <person name="Justo A."/>
            <person name="Karasinski D."/>
            <person name="Kautmanova I."/>
            <person name="Kiss B."/>
            <person name="Kocsube S."/>
            <person name="Kotiranta H."/>
            <person name="LaButti K.M."/>
            <person name="Lechner B.E."/>
            <person name="Liimatainen K."/>
            <person name="Lipzen A."/>
            <person name="Lukacs Z."/>
            <person name="Mihaltcheva S."/>
            <person name="Morgado L.N."/>
            <person name="Niskanen T."/>
            <person name="Noordeloos M.E."/>
            <person name="Ohm R.A."/>
            <person name="Ortiz-Santana B."/>
            <person name="Ovrebo C."/>
            <person name="Racz N."/>
            <person name="Riley R."/>
            <person name="Savchenko A."/>
            <person name="Shiryaev A."/>
            <person name="Soop K."/>
            <person name="Spirin V."/>
            <person name="Szebenyi C."/>
            <person name="Tomsovsky M."/>
            <person name="Tulloss R.E."/>
            <person name="Uehling J."/>
            <person name="Grigoriev I.V."/>
            <person name="Vagvolgyi C."/>
            <person name="Papp T."/>
            <person name="Martin F.M."/>
            <person name="Miettinen O."/>
            <person name="Hibbett D.S."/>
            <person name="Nagy L.G."/>
        </authorList>
    </citation>
    <scope>NUCLEOTIDE SEQUENCE [LARGE SCALE GENOMIC DNA]</scope>
    <source>
        <strain evidence="2 3">CBS 309.79</strain>
    </source>
</reference>
<dbReference type="InterPro" id="IPR011990">
    <property type="entry name" value="TPR-like_helical_dom_sf"/>
</dbReference>
<feature type="region of interest" description="Disordered" evidence="1">
    <location>
        <begin position="35"/>
        <end position="90"/>
    </location>
</feature>
<feature type="region of interest" description="Disordered" evidence="1">
    <location>
        <begin position="495"/>
        <end position="526"/>
    </location>
</feature>
<feature type="compositionally biased region" description="Low complexity" evidence="1">
    <location>
        <begin position="503"/>
        <end position="525"/>
    </location>
</feature>
<protein>
    <submittedName>
        <fullName evidence="2">Uncharacterized protein</fullName>
    </submittedName>
</protein>
<sequence>MFQSYSLFTVNRAIQRSSSHTLLHAAPCFVSPARRVHNTSPRHTSSHAHAPPTTSQSSVETIEPAQAPSRPRKSSDAPRSTLAGHSDRTSETLTAALQEWHQAEARSDFAQLEAIVVSLVDQAAKGVPNSIAVIDDLLEQLPDSKLPQTTILALLKILHADKHLNRLSLPVTLRFAQLSGLTAPHIHPLRIDMVELLAPVIVRHLHALEPPSGPSLLRYKPPPIVSVCFSLVRQYLNLSSPSKALSVFRALSKTRHIPEVVTRRVDTSSQSFTFIMRVTLVQAGFHWGWRRFSGNVFTDIVRDPATPSSSRESLYGLLARFLESPVASDVSLCHQCIVELHRRPGPTPIYPPQSLIHSFYSAARTLAQGAAAERFYRFTTRPDVLEEHVYATPSGAAIMWLLDRFYSNSKNEHLARQLVSAVVQQDARIPVGDRARFICMAATAGFATQSRALWEKYSTEQGSRAIAGNATVAVRMTKLYTSLIARDAQKVESMQSALSSADPSELPTTEFTSTPTTESSTPPNTLADIEQRRAKIDEYGLFIDNVITLFQAAHSPLEHASHSTLTSLSRIFILRSRFAEAMQTMKLLLQRHEIPDMYDVNVALSALALHDPRTAAKTILLMLEKNLAPTPVTFGTVIHEALLHKDYRLADDVVQLALRQNTQIDLKSLVSLMRSSVNEDVDPQELRENIRRSFSVVKLLGASHIVSSAKMGKYFIGACIRTEEPVSAFEFWKELVMNKVEWNDEEHRVTRSKIESMLEAQQLTGILQPEVVRRMRSLLRGSASPREIPSVGNPSATERG</sequence>
<dbReference type="InterPro" id="IPR051114">
    <property type="entry name" value="Mito_RNA_Proc_CCM1"/>
</dbReference>
<keyword evidence="3" id="KW-1185">Reference proteome</keyword>
<gene>
    <name evidence="2" type="ORF">BDV98DRAFT_565639</name>
</gene>
<dbReference type="GO" id="GO:0007005">
    <property type="term" value="P:mitochondrion organization"/>
    <property type="evidence" value="ECO:0007669"/>
    <property type="project" value="TreeGrafter"/>
</dbReference>
<dbReference type="GO" id="GO:0005739">
    <property type="term" value="C:mitochondrion"/>
    <property type="evidence" value="ECO:0007669"/>
    <property type="project" value="TreeGrafter"/>
</dbReference>
<dbReference type="Proteomes" id="UP000305067">
    <property type="component" value="Unassembled WGS sequence"/>
</dbReference>
<dbReference type="AlphaFoldDB" id="A0A5C3QLW6"/>
<name>A0A5C3QLW6_9AGAR</name>
<proteinExistence type="predicted"/>
<organism evidence="2 3">
    <name type="scientific">Pterulicium gracile</name>
    <dbReference type="NCBI Taxonomy" id="1884261"/>
    <lineage>
        <taxon>Eukaryota</taxon>
        <taxon>Fungi</taxon>
        <taxon>Dikarya</taxon>
        <taxon>Basidiomycota</taxon>
        <taxon>Agaricomycotina</taxon>
        <taxon>Agaricomycetes</taxon>
        <taxon>Agaricomycetidae</taxon>
        <taxon>Agaricales</taxon>
        <taxon>Pleurotineae</taxon>
        <taxon>Pterulaceae</taxon>
        <taxon>Pterulicium</taxon>
    </lineage>
</organism>
<dbReference type="PANTHER" id="PTHR47934:SF6">
    <property type="entry name" value="MITOCHONDRIAL GROUP I INTRON SPLICING FACTOR CCM1-RELATED"/>
    <property type="match status" value="1"/>
</dbReference>
<dbReference type="EMBL" id="ML178822">
    <property type="protein sequence ID" value="TFL02328.1"/>
    <property type="molecule type" value="Genomic_DNA"/>
</dbReference>
<dbReference type="PANTHER" id="PTHR47934">
    <property type="entry name" value="PENTATRICOPEPTIDE REPEAT-CONTAINING PROTEIN PET309, MITOCHONDRIAL"/>
    <property type="match status" value="1"/>
</dbReference>
<accession>A0A5C3QLW6</accession>
<dbReference type="OrthoDB" id="185373at2759"/>
<dbReference type="STRING" id="1884261.A0A5C3QLW6"/>
<evidence type="ECO:0000313" key="3">
    <source>
        <dbReference type="Proteomes" id="UP000305067"/>
    </source>
</evidence>